<protein>
    <submittedName>
        <fullName evidence="1">SDR family oxidoreductase</fullName>
    </submittedName>
</protein>
<dbReference type="InterPro" id="IPR002347">
    <property type="entry name" value="SDR_fam"/>
</dbReference>
<reference evidence="1 2" key="1">
    <citation type="submission" date="2021-01" db="EMBL/GenBank/DDBJ databases">
        <title>Belnapia mucosa sp. nov. and Belnapia arida sp. nov., isolated from the Tabernas Desert (Almeria, Spain).</title>
        <authorList>
            <person name="Molina-Menor E."/>
            <person name="Vidal-Verdu A."/>
            <person name="Calonge A."/>
            <person name="Satari L."/>
            <person name="Pereto J."/>
            <person name="Porcar M."/>
        </authorList>
    </citation>
    <scope>NUCLEOTIDE SEQUENCE [LARGE SCALE GENOMIC DNA]</scope>
    <source>
        <strain evidence="1 2">T18</strain>
    </source>
</reference>
<dbReference type="EMBL" id="JAETWB010000040">
    <property type="protein sequence ID" value="MBL6081917.1"/>
    <property type="molecule type" value="Genomic_DNA"/>
</dbReference>
<comment type="caution">
    <text evidence="1">The sequence shown here is derived from an EMBL/GenBank/DDBJ whole genome shotgun (WGS) entry which is preliminary data.</text>
</comment>
<accession>A0ABS1UB46</accession>
<dbReference type="InterPro" id="IPR036291">
    <property type="entry name" value="NAD(P)-bd_dom_sf"/>
</dbReference>
<gene>
    <name evidence="1" type="ORF">JMJ56_28435</name>
</gene>
<name>A0ABS1UB46_9PROT</name>
<sequence>MGKGSVEEVAAIVRMLVGTEAGYVTGQTIHVNGGAFLT</sequence>
<dbReference type="Pfam" id="PF13561">
    <property type="entry name" value="adh_short_C2"/>
    <property type="match status" value="1"/>
</dbReference>
<proteinExistence type="predicted"/>
<keyword evidence="2" id="KW-1185">Reference proteome</keyword>
<organism evidence="1 2">
    <name type="scientific">Belnapia arida</name>
    <dbReference type="NCBI Taxonomy" id="2804533"/>
    <lineage>
        <taxon>Bacteria</taxon>
        <taxon>Pseudomonadati</taxon>
        <taxon>Pseudomonadota</taxon>
        <taxon>Alphaproteobacteria</taxon>
        <taxon>Acetobacterales</taxon>
        <taxon>Roseomonadaceae</taxon>
        <taxon>Belnapia</taxon>
    </lineage>
</organism>
<dbReference type="Proteomes" id="UP000660885">
    <property type="component" value="Unassembled WGS sequence"/>
</dbReference>
<evidence type="ECO:0000313" key="2">
    <source>
        <dbReference type="Proteomes" id="UP000660885"/>
    </source>
</evidence>
<dbReference type="Gene3D" id="3.40.50.720">
    <property type="entry name" value="NAD(P)-binding Rossmann-like Domain"/>
    <property type="match status" value="1"/>
</dbReference>
<dbReference type="SUPFAM" id="SSF51735">
    <property type="entry name" value="NAD(P)-binding Rossmann-fold domains"/>
    <property type="match status" value="1"/>
</dbReference>
<evidence type="ECO:0000313" key="1">
    <source>
        <dbReference type="EMBL" id="MBL6081917.1"/>
    </source>
</evidence>